<evidence type="ECO:0000256" key="2">
    <source>
        <dbReference type="SAM" id="SignalP"/>
    </source>
</evidence>
<protein>
    <submittedName>
        <fullName evidence="3">Patatin-like phospholipase domain containing 8</fullName>
    </submittedName>
</protein>
<evidence type="ECO:0000256" key="1">
    <source>
        <dbReference type="SAM" id="Phobius"/>
    </source>
</evidence>
<sequence length="153" mass="16851">MKMMMLKRSLSSTVVLFSLVVVLLASSTNGFRHGRSLQPVLTPSLNVERSLSSSKSSTSWPARKLPPQSTAQTACLNLRGGSVSGILTVLVKTAIQNPVLVLLMLSSTLVSVYKEQVPYPKQIQSFIQMCIVGYVFYLLVQWQKMQQDAAEES</sequence>
<dbReference type="Proteomes" id="UP001153069">
    <property type="component" value="Unassembled WGS sequence"/>
</dbReference>
<evidence type="ECO:0000313" key="3">
    <source>
        <dbReference type="EMBL" id="CAB9509412.1"/>
    </source>
</evidence>
<feature type="chain" id="PRO_5040139387" evidence="2">
    <location>
        <begin position="31"/>
        <end position="153"/>
    </location>
</feature>
<keyword evidence="1" id="KW-0472">Membrane</keyword>
<gene>
    <name evidence="3" type="ORF">SEMRO_389_G132490.1</name>
</gene>
<name>A0A9N8HE44_9STRA</name>
<reference evidence="3" key="1">
    <citation type="submission" date="2020-06" db="EMBL/GenBank/DDBJ databases">
        <authorList>
            <consortium name="Plant Systems Biology data submission"/>
        </authorList>
    </citation>
    <scope>NUCLEOTIDE SEQUENCE</scope>
    <source>
        <strain evidence="3">D6</strain>
    </source>
</reference>
<keyword evidence="1" id="KW-1133">Transmembrane helix</keyword>
<feature type="transmembrane region" description="Helical" evidence="1">
    <location>
        <begin position="125"/>
        <end position="143"/>
    </location>
</feature>
<keyword evidence="2" id="KW-0732">Signal</keyword>
<feature type="signal peptide" evidence="2">
    <location>
        <begin position="1"/>
        <end position="30"/>
    </location>
</feature>
<keyword evidence="4" id="KW-1185">Reference proteome</keyword>
<proteinExistence type="predicted"/>
<accession>A0A9N8HE44</accession>
<organism evidence="3 4">
    <name type="scientific">Seminavis robusta</name>
    <dbReference type="NCBI Taxonomy" id="568900"/>
    <lineage>
        <taxon>Eukaryota</taxon>
        <taxon>Sar</taxon>
        <taxon>Stramenopiles</taxon>
        <taxon>Ochrophyta</taxon>
        <taxon>Bacillariophyta</taxon>
        <taxon>Bacillariophyceae</taxon>
        <taxon>Bacillariophycidae</taxon>
        <taxon>Naviculales</taxon>
        <taxon>Naviculaceae</taxon>
        <taxon>Seminavis</taxon>
    </lineage>
</organism>
<evidence type="ECO:0000313" key="4">
    <source>
        <dbReference type="Proteomes" id="UP001153069"/>
    </source>
</evidence>
<dbReference type="AlphaFoldDB" id="A0A9N8HE44"/>
<keyword evidence="1" id="KW-0812">Transmembrane</keyword>
<dbReference type="EMBL" id="CAICTM010000388">
    <property type="protein sequence ID" value="CAB9509412.1"/>
    <property type="molecule type" value="Genomic_DNA"/>
</dbReference>
<comment type="caution">
    <text evidence="3">The sequence shown here is derived from an EMBL/GenBank/DDBJ whole genome shotgun (WGS) entry which is preliminary data.</text>
</comment>